<evidence type="ECO:0000256" key="1">
    <source>
        <dbReference type="ARBA" id="ARBA00022737"/>
    </source>
</evidence>
<dbReference type="Gene3D" id="2.60.40.10">
    <property type="entry name" value="Immunoglobulins"/>
    <property type="match status" value="3"/>
</dbReference>
<dbReference type="CDD" id="cd00063">
    <property type="entry name" value="FN3"/>
    <property type="match status" value="2"/>
</dbReference>
<organism evidence="3 4">
    <name type="scientific">Pipra filicauda</name>
    <name type="common">Wire-tailed manakin</name>
    <dbReference type="NCBI Taxonomy" id="649802"/>
    <lineage>
        <taxon>Eukaryota</taxon>
        <taxon>Metazoa</taxon>
        <taxon>Chordata</taxon>
        <taxon>Craniata</taxon>
        <taxon>Vertebrata</taxon>
        <taxon>Euteleostomi</taxon>
        <taxon>Archelosauria</taxon>
        <taxon>Archosauria</taxon>
        <taxon>Dinosauria</taxon>
        <taxon>Saurischia</taxon>
        <taxon>Theropoda</taxon>
        <taxon>Coelurosauria</taxon>
        <taxon>Aves</taxon>
        <taxon>Neognathae</taxon>
        <taxon>Neoaves</taxon>
        <taxon>Telluraves</taxon>
        <taxon>Australaves</taxon>
        <taxon>Passeriformes</taxon>
        <taxon>Pipridae</taxon>
        <taxon>Pipra</taxon>
    </lineage>
</organism>
<dbReference type="GO" id="GO:0005178">
    <property type="term" value="F:integrin binding"/>
    <property type="evidence" value="ECO:0007669"/>
    <property type="project" value="TreeGrafter"/>
</dbReference>
<feature type="domain" description="Fibronectin type-III" evidence="2">
    <location>
        <begin position="1"/>
        <end position="67"/>
    </location>
</feature>
<dbReference type="InterPro" id="IPR036116">
    <property type="entry name" value="FN3_sf"/>
</dbReference>
<dbReference type="Proteomes" id="UP000504627">
    <property type="component" value="Unplaced"/>
</dbReference>
<keyword evidence="3" id="KW-1185">Reference proteome</keyword>
<evidence type="ECO:0000313" key="3">
    <source>
        <dbReference type="Proteomes" id="UP000504627"/>
    </source>
</evidence>
<dbReference type="PROSITE" id="PS50853">
    <property type="entry name" value="FN3"/>
    <property type="match status" value="2"/>
</dbReference>
<proteinExistence type="predicted"/>
<sequence>MIDSFLVELDSSNRPGLTYEQVLQGDISSHILDNLQEDREYKVILYAVHPQGPSQPVAALGRTVKLLPVENLWLQNETTDTLQARWSPVRGATGYRLTWTSAEGSIQDVNLSSTYSHYMIQGLHPGVEYTVTINPIFGNVEGPVRSGNATTVASSTVRMLNVTEISTNSLLLSWDSVAGATGYRVAWGPTP</sequence>
<reference evidence="4" key="1">
    <citation type="submission" date="2025-08" db="UniProtKB">
        <authorList>
            <consortium name="RefSeq"/>
        </authorList>
    </citation>
    <scope>IDENTIFICATION</scope>
    <source>
        <tissue evidence="4">Muscle</tissue>
    </source>
</reference>
<feature type="non-terminal residue" evidence="4">
    <location>
        <position position="191"/>
    </location>
</feature>
<dbReference type="RefSeq" id="XP_039243393.1">
    <property type="nucleotide sequence ID" value="XM_039387459.1"/>
</dbReference>
<dbReference type="InterPro" id="IPR013783">
    <property type="entry name" value="Ig-like_fold"/>
</dbReference>
<dbReference type="InParanoid" id="A0A7R5KZS1"/>
<dbReference type="GO" id="GO:0007044">
    <property type="term" value="P:cell-substrate junction assembly"/>
    <property type="evidence" value="ECO:0007669"/>
    <property type="project" value="TreeGrafter"/>
</dbReference>
<dbReference type="SUPFAM" id="SSF49265">
    <property type="entry name" value="Fibronectin type III"/>
    <property type="match status" value="2"/>
</dbReference>
<dbReference type="GO" id="GO:0007160">
    <property type="term" value="P:cell-matrix adhesion"/>
    <property type="evidence" value="ECO:0007669"/>
    <property type="project" value="TreeGrafter"/>
</dbReference>
<gene>
    <name evidence="4" type="primary">LOC120324506</name>
</gene>
<dbReference type="GO" id="GO:0007507">
    <property type="term" value="P:heart development"/>
    <property type="evidence" value="ECO:0007669"/>
    <property type="project" value="TreeGrafter"/>
</dbReference>
<dbReference type="GO" id="GO:0007399">
    <property type="term" value="P:nervous system development"/>
    <property type="evidence" value="ECO:0007669"/>
    <property type="project" value="TreeGrafter"/>
</dbReference>
<dbReference type="InterPro" id="IPR003961">
    <property type="entry name" value="FN3_dom"/>
</dbReference>
<evidence type="ECO:0000313" key="4">
    <source>
        <dbReference type="RefSeq" id="XP_039243393.1"/>
    </source>
</evidence>
<accession>A0A7R5KZS1</accession>
<feature type="domain" description="Fibronectin type-III" evidence="2">
    <location>
        <begin position="68"/>
        <end position="155"/>
    </location>
</feature>
<dbReference type="GO" id="GO:0005201">
    <property type="term" value="F:extracellular matrix structural constituent"/>
    <property type="evidence" value="ECO:0007669"/>
    <property type="project" value="TreeGrafter"/>
</dbReference>
<dbReference type="Pfam" id="PF00041">
    <property type="entry name" value="fn3"/>
    <property type="match status" value="1"/>
</dbReference>
<protein>
    <submittedName>
        <fullName evidence="4">Collagen alpha-1(XIV) chain-like</fullName>
    </submittedName>
</protein>
<name>A0A7R5KZS1_9PASS</name>
<dbReference type="PANTHER" id="PTHR46708:SF7">
    <property type="entry name" value="FIBRONECTIN TYPE-III DOMAIN-CONTAINING PROTEIN"/>
    <property type="match status" value="1"/>
</dbReference>
<dbReference type="PANTHER" id="PTHR46708">
    <property type="entry name" value="TENASCIN"/>
    <property type="match status" value="1"/>
</dbReference>
<keyword evidence="1" id="KW-0677">Repeat</keyword>
<dbReference type="InterPro" id="IPR050991">
    <property type="entry name" value="ECM_Regulatory_Proteins"/>
</dbReference>
<dbReference type="SMART" id="SM00060">
    <property type="entry name" value="FN3"/>
    <property type="match status" value="1"/>
</dbReference>
<dbReference type="GeneID" id="120324506"/>
<dbReference type="GO" id="GO:0043394">
    <property type="term" value="F:proteoglycan binding"/>
    <property type="evidence" value="ECO:0007669"/>
    <property type="project" value="TreeGrafter"/>
</dbReference>
<evidence type="ECO:0000259" key="2">
    <source>
        <dbReference type="PROSITE" id="PS50853"/>
    </source>
</evidence>
<dbReference type="AlphaFoldDB" id="A0A7R5KZS1"/>